<name>L0KCL6_HALHC</name>
<reference evidence="3" key="1">
    <citation type="submission" date="2012-02" db="EMBL/GenBank/DDBJ databases">
        <title>The complete genome of Halobacteroides halobius DSM 5150.</title>
        <authorList>
            <person name="Lucas S."/>
            <person name="Copeland A."/>
            <person name="Lapidus A."/>
            <person name="Glavina del Rio T."/>
            <person name="Dalin E."/>
            <person name="Tice H."/>
            <person name="Bruce D."/>
            <person name="Goodwin L."/>
            <person name="Pitluck S."/>
            <person name="Peters L."/>
            <person name="Mikhailova N."/>
            <person name="Gu W."/>
            <person name="Kyrpides N."/>
            <person name="Mavromatis K."/>
            <person name="Ivanova N."/>
            <person name="Brettin T."/>
            <person name="Detter J.C."/>
            <person name="Han C."/>
            <person name="Larimer F."/>
            <person name="Land M."/>
            <person name="Hauser L."/>
            <person name="Markowitz V."/>
            <person name="Cheng J.-F."/>
            <person name="Hugenholtz P."/>
            <person name="Woyke T."/>
            <person name="Wu D."/>
            <person name="Tindall B."/>
            <person name="Pomrenke H."/>
            <person name="Brambilla E."/>
            <person name="Klenk H.-P."/>
            <person name="Eisen J.A."/>
        </authorList>
    </citation>
    <scope>NUCLEOTIDE SEQUENCE [LARGE SCALE GENOMIC DNA]</scope>
    <source>
        <strain evidence="3">ATCC 35273 / DSM 5150 / MD-1</strain>
    </source>
</reference>
<proteinExistence type="predicted"/>
<protein>
    <submittedName>
        <fullName evidence="2">Sulfotransferase family protein</fullName>
    </submittedName>
</protein>
<dbReference type="Pfam" id="PF13469">
    <property type="entry name" value="Sulfotransfer_3"/>
    <property type="match status" value="1"/>
</dbReference>
<dbReference type="PANTHER" id="PTHR12788:SF10">
    <property type="entry name" value="PROTEIN-TYROSINE SULFOTRANSFERASE"/>
    <property type="match status" value="1"/>
</dbReference>
<dbReference type="AlphaFoldDB" id="L0KCL6"/>
<dbReference type="RefSeq" id="WP_015327848.1">
    <property type="nucleotide sequence ID" value="NC_019978.1"/>
</dbReference>
<gene>
    <name evidence="2" type="ordered locus">Halha_2260</name>
</gene>
<evidence type="ECO:0000313" key="3">
    <source>
        <dbReference type="Proteomes" id="UP000010880"/>
    </source>
</evidence>
<dbReference type="InterPro" id="IPR027417">
    <property type="entry name" value="P-loop_NTPase"/>
</dbReference>
<dbReference type="KEGG" id="hhl:Halha_2260"/>
<dbReference type="InterPro" id="IPR026634">
    <property type="entry name" value="TPST-like"/>
</dbReference>
<sequence>MSVGKYDYRGSARQIAFIVGTGRCGTTILSKVLNAHSKICIPHELQIICGIGNGDRLYEKYIKNEFMNYTADDFIRLINKSCPYYFEDFFDYYHHFKELHYPQTDLRKLLKDLFDHICYSYDKEIFIEQTPWYGQCLDVLKELFPKMKVIHMVRDGRDVALSFVKTPWWSNDINENLLQWEKEVNKIHGFGLNNDEIFLEIRYEDLILNPEIELEKITNFLEVSFERNIMNPKELIDYSKLFKNNIKNHTSKEYKKWDKKKDNVFFKESVYSWKSNLGVNFNNIPVKVKESLVKLGYEI</sequence>
<dbReference type="eggNOG" id="COG3551">
    <property type="taxonomic scope" value="Bacteria"/>
</dbReference>
<organism evidence="2 3">
    <name type="scientific">Halobacteroides halobius (strain ATCC 35273 / DSM 5150 / MD-1)</name>
    <dbReference type="NCBI Taxonomy" id="748449"/>
    <lineage>
        <taxon>Bacteria</taxon>
        <taxon>Bacillati</taxon>
        <taxon>Bacillota</taxon>
        <taxon>Clostridia</taxon>
        <taxon>Halanaerobiales</taxon>
        <taxon>Halobacteroidaceae</taxon>
        <taxon>Halobacteroides</taxon>
    </lineage>
</organism>
<keyword evidence="1 2" id="KW-0808">Transferase</keyword>
<dbReference type="HOGENOM" id="CLU_046916_1_2_9"/>
<accession>L0KCL6</accession>
<evidence type="ECO:0000256" key="1">
    <source>
        <dbReference type="ARBA" id="ARBA00022679"/>
    </source>
</evidence>
<dbReference type="EMBL" id="CP003359">
    <property type="protein sequence ID" value="AGB42134.1"/>
    <property type="molecule type" value="Genomic_DNA"/>
</dbReference>
<dbReference type="PANTHER" id="PTHR12788">
    <property type="entry name" value="PROTEIN-TYROSINE SULFOTRANSFERASE 2"/>
    <property type="match status" value="1"/>
</dbReference>
<dbReference type="Gene3D" id="3.40.50.300">
    <property type="entry name" value="P-loop containing nucleotide triphosphate hydrolases"/>
    <property type="match status" value="1"/>
</dbReference>
<dbReference type="SUPFAM" id="SSF52540">
    <property type="entry name" value="P-loop containing nucleoside triphosphate hydrolases"/>
    <property type="match status" value="1"/>
</dbReference>
<dbReference type="STRING" id="748449.Halha_2260"/>
<keyword evidence="3" id="KW-1185">Reference proteome</keyword>
<dbReference type="Proteomes" id="UP000010880">
    <property type="component" value="Chromosome"/>
</dbReference>
<dbReference type="GO" id="GO:0008476">
    <property type="term" value="F:protein-tyrosine sulfotransferase activity"/>
    <property type="evidence" value="ECO:0007669"/>
    <property type="project" value="InterPro"/>
</dbReference>
<evidence type="ECO:0000313" key="2">
    <source>
        <dbReference type="EMBL" id="AGB42134.1"/>
    </source>
</evidence>